<accession>A0AC61Y941</accession>
<protein>
    <submittedName>
        <fullName evidence="1">Uncharacterized protein</fullName>
    </submittedName>
</protein>
<evidence type="ECO:0000313" key="1">
    <source>
        <dbReference type="EMBL" id="VVV00894.1"/>
    </source>
</evidence>
<dbReference type="Proteomes" id="UP000356253">
    <property type="component" value="Unassembled WGS sequence"/>
</dbReference>
<gene>
    <name evidence="1" type="ORF">FVB9532_02170</name>
</gene>
<dbReference type="EMBL" id="CABVMM010000008">
    <property type="protein sequence ID" value="VVV00894.1"/>
    <property type="molecule type" value="Genomic_DNA"/>
</dbReference>
<sequence length="250" mass="29569">MALQKEFKTQGDFLFRNRSYFPILFLGIGLIVFLYGEYIEPFHDQKIETDYYELVCLSFSLLGLFIRIFTVGYTPKNTSGRNTTEGQLANELNTTGMYSLVRHPLYLGNFLMWLGVAMLTENSWFTVAFIFVYWLYYERIMFAEESFLINKFGDDYLKWASHTPAFLPNLKKYIRPKYRFCIIKVLKKEKNGFSAIFLLFWLFDWSGSQVEAKALNFQLNFWFYAALASSIIYLTIKVMKKRNMLREING</sequence>
<evidence type="ECO:0000313" key="2">
    <source>
        <dbReference type="Proteomes" id="UP000356253"/>
    </source>
</evidence>
<reference evidence="1" key="1">
    <citation type="submission" date="2019-09" db="EMBL/GenBank/DDBJ databases">
        <authorList>
            <person name="Rodrigo-Torres L."/>
            <person name="Arahal R. D."/>
            <person name="Lucena T."/>
        </authorList>
    </citation>
    <scope>NUCLEOTIDE SEQUENCE</scope>
    <source>
        <strain evidence="1">ISS653</strain>
    </source>
</reference>
<comment type="caution">
    <text evidence="1">The sequence shown here is derived from an EMBL/GenBank/DDBJ whole genome shotgun (WGS) entry which is preliminary data.</text>
</comment>
<keyword evidence="2" id="KW-1185">Reference proteome</keyword>
<proteinExistence type="predicted"/>
<name>A0AC61Y941_9FLAO</name>
<organism evidence="1 2">
    <name type="scientific">Mesonia oceanica</name>
    <dbReference type="NCBI Taxonomy" id="2687242"/>
    <lineage>
        <taxon>Bacteria</taxon>
        <taxon>Pseudomonadati</taxon>
        <taxon>Bacteroidota</taxon>
        <taxon>Flavobacteriia</taxon>
        <taxon>Flavobacteriales</taxon>
        <taxon>Flavobacteriaceae</taxon>
        <taxon>Mesonia</taxon>
    </lineage>
</organism>